<dbReference type="Pfam" id="PF00356">
    <property type="entry name" value="LacI"/>
    <property type="match status" value="1"/>
</dbReference>
<name>A0A317PIZ6_9HYPH</name>
<dbReference type="AlphaFoldDB" id="A0A317PIZ6"/>
<dbReference type="InterPro" id="IPR000843">
    <property type="entry name" value="HTH_LacI"/>
</dbReference>
<comment type="caution">
    <text evidence="6">The sequence shown here is derived from an EMBL/GenBank/DDBJ whole genome shotgun (WGS) entry which is preliminary data.</text>
</comment>
<keyword evidence="4" id="KW-0804">Transcription</keyword>
<evidence type="ECO:0000256" key="1">
    <source>
        <dbReference type="ARBA" id="ARBA00022491"/>
    </source>
</evidence>
<reference evidence="6 7" key="1">
    <citation type="submission" date="2018-05" db="EMBL/GenBank/DDBJ databases">
        <title>Genomic Encyclopedia of Type Strains, Phase IV (KMG-IV): sequencing the most valuable type-strain genomes for metagenomic binning, comparative biology and taxonomic classification.</title>
        <authorList>
            <person name="Goeker M."/>
        </authorList>
    </citation>
    <scope>NUCLEOTIDE SEQUENCE [LARGE SCALE GENOMIC DNA]</scope>
    <source>
        <strain evidence="6 7">DSM 16791</strain>
    </source>
</reference>
<keyword evidence="2" id="KW-0805">Transcription regulation</keyword>
<evidence type="ECO:0000313" key="7">
    <source>
        <dbReference type="Proteomes" id="UP000246352"/>
    </source>
</evidence>
<dbReference type="PANTHER" id="PTHR30146:SF148">
    <property type="entry name" value="HTH-TYPE TRANSCRIPTIONAL REPRESSOR PURR-RELATED"/>
    <property type="match status" value="1"/>
</dbReference>
<dbReference type="SUPFAM" id="SSF53822">
    <property type="entry name" value="Periplasmic binding protein-like I"/>
    <property type="match status" value="1"/>
</dbReference>
<keyword evidence="3" id="KW-0238">DNA-binding</keyword>
<gene>
    <name evidence="6" type="ORF">DFR52_103639</name>
</gene>
<feature type="domain" description="HTH lacI-type" evidence="5">
    <location>
        <begin position="6"/>
        <end position="60"/>
    </location>
</feature>
<dbReference type="CDD" id="cd01392">
    <property type="entry name" value="HTH_LacI"/>
    <property type="match status" value="1"/>
</dbReference>
<evidence type="ECO:0000256" key="2">
    <source>
        <dbReference type="ARBA" id="ARBA00023015"/>
    </source>
</evidence>
<evidence type="ECO:0000256" key="3">
    <source>
        <dbReference type="ARBA" id="ARBA00023125"/>
    </source>
</evidence>
<dbReference type="PANTHER" id="PTHR30146">
    <property type="entry name" value="LACI-RELATED TRANSCRIPTIONAL REPRESSOR"/>
    <property type="match status" value="1"/>
</dbReference>
<dbReference type="PROSITE" id="PS00356">
    <property type="entry name" value="HTH_LACI_1"/>
    <property type="match status" value="1"/>
</dbReference>
<proteinExistence type="predicted"/>
<dbReference type="InterPro" id="IPR046335">
    <property type="entry name" value="LacI/GalR-like_sensor"/>
</dbReference>
<organism evidence="6 7">
    <name type="scientific">Hoeflea marina</name>
    <dbReference type="NCBI Taxonomy" id="274592"/>
    <lineage>
        <taxon>Bacteria</taxon>
        <taxon>Pseudomonadati</taxon>
        <taxon>Pseudomonadota</taxon>
        <taxon>Alphaproteobacteria</taxon>
        <taxon>Hyphomicrobiales</taxon>
        <taxon>Rhizobiaceae</taxon>
        <taxon>Hoeflea</taxon>
    </lineage>
</organism>
<sequence length="343" mass="36260">MEMRAPRIIDVARIAGVSTATVSRALSKPETVAETTRISVLAAAEQTGYRVNHAARNLRRQRTGAIVVLVPNLGNPFFSEILAGIEVMLSRADLNMLVVDTGQAHAKPDLMSEYLHNTRADGIIALDGWLPDSVLASVRDSNASPPIVFACEWTADPSFASVRADNEGGARLAIAHLKALGHSKIGILSGPPDNVLTMARGTGARDAMLGGGIPVRDDFMFDGDFTLDSGVMAAHAWLDLPDRPTAVFCASDQMAFGFISELARSGISVPRSVSVVGFDDIDIAGRYIPALTTVRQPRAGLGTSAARMLLDRLAAPEGGLPTEHLMLDVELIVRDSTGAAPSG</sequence>
<dbReference type="GO" id="GO:0003700">
    <property type="term" value="F:DNA-binding transcription factor activity"/>
    <property type="evidence" value="ECO:0007669"/>
    <property type="project" value="TreeGrafter"/>
</dbReference>
<dbReference type="Pfam" id="PF13377">
    <property type="entry name" value="Peripla_BP_3"/>
    <property type="match status" value="1"/>
</dbReference>
<evidence type="ECO:0000259" key="5">
    <source>
        <dbReference type="PROSITE" id="PS50932"/>
    </source>
</evidence>
<dbReference type="SUPFAM" id="SSF47413">
    <property type="entry name" value="lambda repressor-like DNA-binding domains"/>
    <property type="match status" value="1"/>
</dbReference>
<evidence type="ECO:0000256" key="4">
    <source>
        <dbReference type="ARBA" id="ARBA00023163"/>
    </source>
</evidence>
<dbReference type="SMART" id="SM00354">
    <property type="entry name" value="HTH_LACI"/>
    <property type="match status" value="1"/>
</dbReference>
<dbReference type="PROSITE" id="PS50932">
    <property type="entry name" value="HTH_LACI_2"/>
    <property type="match status" value="1"/>
</dbReference>
<dbReference type="InterPro" id="IPR010982">
    <property type="entry name" value="Lambda_DNA-bd_dom_sf"/>
</dbReference>
<evidence type="ECO:0000313" key="6">
    <source>
        <dbReference type="EMBL" id="PWW00432.1"/>
    </source>
</evidence>
<keyword evidence="7" id="KW-1185">Reference proteome</keyword>
<dbReference type="GO" id="GO:0000976">
    <property type="term" value="F:transcription cis-regulatory region binding"/>
    <property type="evidence" value="ECO:0007669"/>
    <property type="project" value="TreeGrafter"/>
</dbReference>
<dbReference type="EMBL" id="QGTR01000003">
    <property type="protein sequence ID" value="PWW00432.1"/>
    <property type="molecule type" value="Genomic_DNA"/>
</dbReference>
<dbReference type="Proteomes" id="UP000246352">
    <property type="component" value="Unassembled WGS sequence"/>
</dbReference>
<keyword evidence="1" id="KW-0678">Repressor</keyword>
<accession>A0A317PIZ6</accession>
<dbReference type="Gene3D" id="1.10.260.40">
    <property type="entry name" value="lambda repressor-like DNA-binding domains"/>
    <property type="match status" value="1"/>
</dbReference>
<dbReference type="Gene3D" id="3.40.50.2300">
    <property type="match status" value="2"/>
</dbReference>
<dbReference type="InterPro" id="IPR028082">
    <property type="entry name" value="Peripla_BP_I"/>
</dbReference>
<protein>
    <submittedName>
        <fullName evidence="6">LacI family transcriptional regulator</fullName>
    </submittedName>
</protein>
<dbReference type="OrthoDB" id="8433438at2"/>
<dbReference type="CDD" id="cd06284">
    <property type="entry name" value="PBP1_LacI-like"/>
    <property type="match status" value="1"/>
</dbReference>
<dbReference type="RefSeq" id="WP_110032651.1">
    <property type="nucleotide sequence ID" value="NZ_QGTR01000003.1"/>
</dbReference>